<reference evidence="1" key="1">
    <citation type="submission" date="2014-06" db="EMBL/GenBank/DDBJ databases">
        <authorList>
            <person name="Urmite Genomes Urmite Genomes"/>
        </authorList>
    </citation>
    <scope>NUCLEOTIDE SEQUENCE</scope>
</reference>
<dbReference type="AlphaFoldDB" id="A0A078LJN0"/>
<name>A0A078LJN0_CITKO</name>
<dbReference type="EMBL" id="LK931336">
    <property type="protein sequence ID" value="CDZ85291.1"/>
    <property type="molecule type" value="Genomic_DNA"/>
</dbReference>
<dbReference type="RefSeq" id="WP_200053990.1">
    <property type="nucleotide sequence ID" value="NZ_JADVIE010000010.1"/>
</dbReference>
<organism evidence="1">
    <name type="scientific">Citrobacter koseri</name>
    <name type="common">Citrobacter diversus</name>
    <dbReference type="NCBI Taxonomy" id="545"/>
    <lineage>
        <taxon>Bacteria</taxon>
        <taxon>Pseudomonadati</taxon>
        <taxon>Pseudomonadota</taxon>
        <taxon>Gammaproteobacteria</taxon>
        <taxon>Enterobacterales</taxon>
        <taxon>Enterobacteriaceae</taxon>
        <taxon>Citrobacter</taxon>
    </lineage>
</organism>
<accession>A0A078LJN0</accession>
<gene>
    <name evidence="1" type="ORF">BN1086_03492</name>
</gene>
<dbReference type="PATRIC" id="fig|545.12.peg.3500"/>
<sequence length="297" mass="33531">MTNVLLEGPGRMLECIHPKFMVDLVQGEEPKRPGGNLQQQQRFRERLTQEILSQTQLRAWVMAGVFNEHLMMRLKLVEKLAGMLDPGHLALTRISRQLILLQQTESPRGQAIPGITQQLAALSDGFARRSEHKEKALTRRGLTVQAGEHSEQIFTRWRAGAYDGWSLPGRCFVALEELRWGPFGDACRLGNMEVVAMLKDNLRAMATDYLAHSIHAAPTTRHYYHQWLHSPAVAGAGEHNDMLSWIGDWCDPDKHPVCWSVTQRWQTVALGMPRLCSAQRLVDAMIEEIFAPSPLVG</sequence>
<dbReference type="InterPro" id="IPR025599">
    <property type="entry name" value="YjcZ"/>
</dbReference>
<proteinExistence type="predicted"/>
<evidence type="ECO:0000313" key="1">
    <source>
        <dbReference type="EMBL" id="CDZ85291.1"/>
    </source>
</evidence>
<protein>
    <submittedName>
        <fullName evidence="1">Uncharacterized protein</fullName>
    </submittedName>
</protein>
<dbReference type="Pfam" id="PF13990">
    <property type="entry name" value="YjcZ"/>
    <property type="match status" value="1"/>
</dbReference>